<dbReference type="Proteomes" id="UP000231279">
    <property type="component" value="Unassembled WGS sequence"/>
</dbReference>
<dbReference type="STRING" id="429701.A0A2G9FY41"/>
<name>A0A2G9FY41_9LAMI</name>
<dbReference type="EMBL" id="NKXS01009420">
    <property type="protein sequence ID" value="PIM97589.1"/>
    <property type="molecule type" value="Genomic_DNA"/>
</dbReference>
<dbReference type="PANTHER" id="PTHR44259">
    <property type="entry name" value="OS07G0183000 PROTEIN-RELATED"/>
    <property type="match status" value="1"/>
</dbReference>
<accession>A0A2G9FY41</accession>
<comment type="caution">
    <text evidence="2">The sequence shown here is derived from an EMBL/GenBank/DDBJ whole genome shotgun (WGS) entry which is preliminary data.</text>
</comment>
<evidence type="ECO:0000259" key="1">
    <source>
        <dbReference type="Pfam" id="PF03478"/>
    </source>
</evidence>
<dbReference type="InterPro" id="IPR005174">
    <property type="entry name" value="KIB1-4_b-propeller"/>
</dbReference>
<organism evidence="2 3">
    <name type="scientific">Handroanthus impetiginosus</name>
    <dbReference type="NCBI Taxonomy" id="429701"/>
    <lineage>
        <taxon>Eukaryota</taxon>
        <taxon>Viridiplantae</taxon>
        <taxon>Streptophyta</taxon>
        <taxon>Embryophyta</taxon>
        <taxon>Tracheophyta</taxon>
        <taxon>Spermatophyta</taxon>
        <taxon>Magnoliopsida</taxon>
        <taxon>eudicotyledons</taxon>
        <taxon>Gunneridae</taxon>
        <taxon>Pentapetalae</taxon>
        <taxon>asterids</taxon>
        <taxon>lamiids</taxon>
        <taxon>Lamiales</taxon>
        <taxon>Bignoniaceae</taxon>
        <taxon>Crescentiina</taxon>
        <taxon>Tabebuia alliance</taxon>
        <taxon>Handroanthus</taxon>
    </lineage>
</organism>
<protein>
    <recommendedName>
        <fullName evidence="1">KIB1-4 beta-propeller domain-containing protein</fullName>
    </recommendedName>
</protein>
<dbReference type="PANTHER" id="PTHR44259:SF15">
    <property type="entry name" value="F-BOX PROTEIN KIB2-RELATED"/>
    <property type="match status" value="1"/>
</dbReference>
<feature type="domain" description="KIB1-4 beta-propeller" evidence="1">
    <location>
        <begin position="23"/>
        <end position="246"/>
    </location>
</feature>
<dbReference type="Pfam" id="PF03478">
    <property type="entry name" value="Beta-prop_KIB1-4"/>
    <property type="match status" value="1"/>
</dbReference>
<proteinExistence type="predicted"/>
<gene>
    <name evidence="2" type="ORF">CDL12_29939</name>
</gene>
<dbReference type="InterPro" id="IPR050942">
    <property type="entry name" value="F-box_BR-signaling"/>
</dbReference>
<dbReference type="OrthoDB" id="864946at2759"/>
<dbReference type="AlphaFoldDB" id="A0A2G9FY41"/>
<sequence length="293" mass="33804">MASPFLMFPLADKKNREIHSLKLYSLKNKNSHTLNIVQNLEEEFQCCGSSRGWLAFSNENGIIFLLNPFSGAHIHLPFIEYKRIVKVFLPTSPSHDKNYVVVEMYEFECHTKLAFYDKCHDVVCCDESNMVFALVSGACVEAWDMNEDVLRKTVIIQDSYLKKLIIARHVFPPDRHSYQSYVALSLGSIFLSTRYIGESVNPKGEAELDLQGLINYPYKTVGFYVFRFDAERKNWIEVESLNEFALMDDEYSYGGHDMGIFNMEDGTIEPVMKRQKHRIQSPPFLICLPTPPQ</sequence>
<keyword evidence="3" id="KW-1185">Reference proteome</keyword>
<evidence type="ECO:0000313" key="3">
    <source>
        <dbReference type="Proteomes" id="UP000231279"/>
    </source>
</evidence>
<evidence type="ECO:0000313" key="2">
    <source>
        <dbReference type="EMBL" id="PIM97589.1"/>
    </source>
</evidence>
<reference evidence="3" key="1">
    <citation type="journal article" date="2018" name="Gigascience">
        <title>Genome assembly of the Pink Ipe (Handroanthus impetiginosus, Bignoniaceae), a highly valued, ecologically keystone Neotropical timber forest tree.</title>
        <authorList>
            <person name="Silva-Junior O.B."/>
            <person name="Grattapaglia D."/>
            <person name="Novaes E."/>
            <person name="Collevatti R.G."/>
        </authorList>
    </citation>
    <scope>NUCLEOTIDE SEQUENCE [LARGE SCALE GENOMIC DNA]</scope>
    <source>
        <strain evidence="3">cv. UFG-1</strain>
    </source>
</reference>